<name>A0A0F3MNM0_9RICK</name>
<sequence length="172" mass="18807">MQYSIIPYNNILPNIHKSVYIAQGARIIGDAIIEQNSSIWFNVVIRADVSKVNIGQATNIQDGTVIHASRYNGPTIIGSNVTVGHNATIHAVILKDYAFIGMNSVIMDKAIVREFGFVAAGALIAPGKIVGSYQLWAGIPAKYIRDITTSEIEMIQNSSSHYIELAQKYKSI</sequence>
<dbReference type="OrthoDB" id="9803036at2"/>
<gene>
    <name evidence="1" type="ORF">OCHUTO_0097</name>
</gene>
<dbReference type="STRING" id="1359168.OCHUTO_0097"/>
<dbReference type="CDD" id="cd04645">
    <property type="entry name" value="LbH_gamma_CA_like"/>
    <property type="match status" value="1"/>
</dbReference>
<dbReference type="InterPro" id="IPR011004">
    <property type="entry name" value="Trimer_LpxA-like_sf"/>
</dbReference>
<dbReference type="RefSeq" id="WP_045796915.1">
    <property type="nucleotide sequence ID" value="NZ_LANP01000002.1"/>
</dbReference>
<evidence type="ECO:0000313" key="2">
    <source>
        <dbReference type="Proteomes" id="UP000033616"/>
    </source>
</evidence>
<dbReference type="Gene3D" id="2.160.10.10">
    <property type="entry name" value="Hexapeptide repeat proteins"/>
    <property type="match status" value="1"/>
</dbReference>
<reference evidence="1 2" key="1">
    <citation type="submission" date="2015-02" db="EMBL/GenBank/DDBJ databases">
        <title>Genome Sequencing of Rickettsiales.</title>
        <authorList>
            <person name="Daugherty S.C."/>
            <person name="Su Q."/>
            <person name="Abolude K."/>
            <person name="Beier-Sexton M."/>
            <person name="Carlyon J.A."/>
            <person name="Carter R."/>
            <person name="Day N.P."/>
            <person name="Dumler S.J."/>
            <person name="Dyachenko V."/>
            <person name="Godinez A."/>
            <person name="Kurtti T.J."/>
            <person name="Lichay M."/>
            <person name="Mullins K.E."/>
            <person name="Ott S."/>
            <person name="Pappas-Brown V."/>
            <person name="Paris D.H."/>
            <person name="Patel P."/>
            <person name="Richards A.L."/>
            <person name="Sadzewicz L."/>
            <person name="Sears K."/>
            <person name="Seidman D."/>
            <person name="Sengamalay N."/>
            <person name="Stenos J."/>
            <person name="Tallon L.J."/>
            <person name="Vincent G."/>
            <person name="Fraser C.M."/>
            <person name="Munderloh U."/>
            <person name="Dunning-Hotopp J.C."/>
        </authorList>
    </citation>
    <scope>NUCLEOTIDE SEQUENCE [LARGE SCALE GENOMIC DNA]</scope>
    <source>
        <strain evidence="1 2">Fuller</strain>
    </source>
</reference>
<dbReference type="PANTHER" id="PTHR13061">
    <property type="entry name" value="DYNACTIN SUBUNIT P25"/>
    <property type="match status" value="1"/>
</dbReference>
<dbReference type="PANTHER" id="PTHR13061:SF29">
    <property type="entry name" value="GAMMA CARBONIC ANHYDRASE-LIKE 1, MITOCHONDRIAL-RELATED"/>
    <property type="match status" value="1"/>
</dbReference>
<protein>
    <submittedName>
        <fullName evidence="1">Hexapeptide transferase family protein</fullName>
    </submittedName>
</protein>
<organism evidence="1 2">
    <name type="scientific">Orientia chuto str. Dubai</name>
    <dbReference type="NCBI Taxonomy" id="1359168"/>
    <lineage>
        <taxon>Bacteria</taxon>
        <taxon>Pseudomonadati</taxon>
        <taxon>Pseudomonadota</taxon>
        <taxon>Alphaproteobacteria</taxon>
        <taxon>Rickettsiales</taxon>
        <taxon>Rickettsiaceae</taxon>
        <taxon>Rickettsieae</taxon>
        <taxon>Orientia</taxon>
    </lineage>
</organism>
<dbReference type="GO" id="GO:0016740">
    <property type="term" value="F:transferase activity"/>
    <property type="evidence" value="ECO:0007669"/>
    <property type="project" value="UniProtKB-KW"/>
</dbReference>
<dbReference type="PATRIC" id="fig|1359168.3.peg.467"/>
<dbReference type="Proteomes" id="UP000033616">
    <property type="component" value="Unassembled WGS sequence"/>
</dbReference>
<dbReference type="InterPro" id="IPR047324">
    <property type="entry name" value="LbH_gamma_CA-like"/>
</dbReference>
<comment type="caution">
    <text evidence="1">The sequence shown here is derived from an EMBL/GenBank/DDBJ whole genome shotgun (WGS) entry which is preliminary data.</text>
</comment>
<dbReference type="SUPFAM" id="SSF51161">
    <property type="entry name" value="Trimeric LpxA-like enzymes"/>
    <property type="match status" value="1"/>
</dbReference>
<keyword evidence="2" id="KW-1185">Reference proteome</keyword>
<accession>A0A0F3MNM0</accession>
<dbReference type="EMBL" id="LANP01000002">
    <property type="protein sequence ID" value="KJV57256.1"/>
    <property type="molecule type" value="Genomic_DNA"/>
</dbReference>
<dbReference type="AlphaFoldDB" id="A0A0F3MNM0"/>
<proteinExistence type="predicted"/>
<dbReference type="InterPro" id="IPR050484">
    <property type="entry name" value="Transf_Hexapept/Carb_Anhydrase"/>
</dbReference>
<evidence type="ECO:0000313" key="1">
    <source>
        <dbReference type="EMBL" id="KJV57256.1"/>
    </source>
</evidence>
<keyword evidence="1" id="KW-0808">Transferase</keyword>